<keyword evidence="3" id="KW-1185">Reference proteome</keyword>
<dbReference type="RefSeq" id="WP_146358651.1">
    <property type="nucleotide sequence ID" value="NZ_VOBR01000032.1"/>
</dbReference>
<proteinExistence type="predicted"/>
<sequence length="383" mass="41651">MDYDVAAVRSHFPALNEGASHFDGPGGSQTPDVVAEAVTSALTAAIANRGSITRAEQRAEEIVATARRTMAGFLNAETVVFGRSMTQLTYDFARTLARNWTAQDEVIVTRLDHDANIRPWVQAAEAVGATVRWAAFDKDTAELHTKDITDLLTDRTRLVAVTGASNLLGTKPDIEAITRKAHEANALVYVDGVHLTPHAKVDVEAMGADFYACSPYKFLGPHLGVLAAKAETLEQLHPDKLLPSTNEVPERFELGTLPYELLAGTTAAVDFLESLGMDALEAHENALRDRLEAGLREIPDIKIYGSPERDRTPTVLFTAEGEEPQEVYRRLAAHNVNAPASHFYAIEASRWLGLGDKGGVRAGIAPYTNESDVDRLLEALAQR</sequence>
<dbReference type="Gene3D" id="3.90.1150.10">
    <property type="entry name" value="Aspartate Aminotransferase, domain 1"/>
    <property type="match status" value="1"/>
</dbReference>
<dbReference type="InterPro" id="IPR000192">
    <property type="entry name" value="Aminotrans_V_dom"/>
</dbReference>
<feature type="domain" description="Aminotransferase class V" evidence="1">
    <location>
        <begin position="22"/>
        <end position="376"/>
    </location>
</feature>
<dbReference type="InterPro" id="IPR015422">
    <property type="entry name" value="PyrdxlP-dep_Trfase_small"/>
</dbReference>
<dbReference type="InterPro" id="IPR015421">
    <property type="entry name" value="PyrdxlP-dep_Trfase_major"/>
</dbReference>
<evidence type="ECO:0000313" key="2">
    <source>
        <dbReference type="EMBL" id="TWP46520.1"/>
    </source>
</evidence>
<dbReference type="Pfam" id="PF00266">
    <property type="entry name" value="Aminotran_5"/>
    <property type="match status" value="1"/>
</dbReference>
<dbReference type="PANTHER" id="PTHR43586:SF21">
    <property type="entry name" value="PYRIDOXAL PHOSPHATE (PLP)-DEPENDENT ASPARTATE AMINOTRANSFERASE SUPERFAMILY"/>
    <property type="match status" value="1"/>
</dbReference>
<dbReference type="Gene3D" id="3.40.640.10">
    <property type="entry name" value="Type I PLP-dependent aspartate aminotransferase-like (Major domain)"/>
    <property type="match status" value="1"/>
</dbReference>
<dbReference type="InterPro" id="IPR011340">
    <property type="entry name" value="Cys_dSase-rel"/>
</dbReference>
<dbReference type="NCBIfam" id="TIGR01976">
    <property type="entry name" value="am_tr_V_VC1184"/>
    <property type="match status" value="1"/>
</dbReference>
<comment type="caution">
    <text evidence="2">The sequence shown here is derived from an EMBL/GenBank/DDBJ whole genome shotgun (WGS) entry which is preliminary data.</text>
</comment>
<name>A0A563EKA9_9PSEU</name>
<dbReference type="PANTHER" id="PTHR43586">
    <property type="entry name" value="CYSTEINE DESULFURASE"/>
    <property type="match status" value="1"/>
</dbReference>
<accession>A0A563EKA9</accession>
<protein>
    <submittedName>
        <fullName evidence="2">Cysteine desulfurase-like protein</fullName>
    </submittedName>
</protein>
<organism evidence="2 3">
    <name type="scientific">Lentzea tibetensis</name>
    <dbReference type="NCBI Taxonomy" id="2591470"/>
    <lineage>
        <taxon>Bacteria</taxon>
        <taxon>Bacillati</taxon>
        <taxon>Actinomycetota</taxon>
        <taxon>Actinomycetes</taxon>
        <taxon>Pseudonocardiales</taxon>
        <taxon>Pseudonocardiaceae</taxon>
        <taxon>Lentzea</taxon>
    </lineage>
</organism>
<evidence type="ECO:0000259" key="1">
    <source>
        <dbReference type="Pfam" id="PF00266"/>
    </source>
</evidence>
<evidence type="ECO:0000313" key="3">
    <source>
        <dbReference type="Proteomes" id="UP000316639"/>
    </source>
</evidence>
<dbReference type="EMBL" id="VOBR01000032">
    <property type="protein sequence ID" value="TWP46520.1"/>
    <property type="molecule type" value="Genomic_DNA"/>
</dbReference>
<dbReference type="AlphaFoldDB" id="A0A563EKA9"/>
<reference evidence="2 3" key="1">
    <citation type="submission" date="2019-07" db="EMBL/GenBank/DDBJ databases">
        <title>Lentzea xizangensis sp. nov., isolated from Qinghai-Tibetan Plateau Soils.</title>
        <authorList>
            <person name="Huang J."/>
        </authorList>
    </citation>
    <scope>NUCLEOTIDE SEQUENCE [LARGE SCALE GENOMIC DNA]</scope>
    <source>
        <strain evidence="2 3">FXJ1.1311</strain>
    </source>
</reference>
<dbReference type="SUPFAM" id="SSF53383">
    <property type="entry name" value="PLP-dependent transferases"/>
    <property type="match status" value="1"/>
</dbReference>
<dbReference type="OrthoDB" id="7592443at2"/>
<dbReference type="Proteomes" id="UP000316639">
    <property type="component" value="Unassembled WGS sequence"/>
</dbReference>
<dbReference type="InterPro" id="IPR015424">
    <property type="entry name" value="PyrdxlP-dep_Trfase"/>
</dbReference>
<gene>
    <name evidence="2" type="ORF">FKR81_35760</name>
</gene>